<dbReference type="Gene3D" id="3.30.420.40">
    <property type="match status" value="2"/>
</dbReference>
<dbReference type="SUPFAM" id="SSF53067">
    <property type="entry name" value="Actin-like ATPase domain"/>
    <property type="match status" value="1"/>
</dbReference>
<dbReference type="Proteomes" id="UP001258994">
    <property type="component" value="Chromosome"/>
</dbReference>
<name>A0ABY9TVL4_9GAMM</name>
<sequence>MLNGLKTLFNKKSVDSKFGIALRSQAGSYALDKGEDTDIQAGEYFTETSESAGDWLDDLLSSHNFQGSGHLVLSASHYYNVQINKPDLPDNEIPSAIKWLVKDIVPIDPDEMIADYYDSPVIVSGTQKINVVCSHLTSLKKYTDSFKRYQVDLEGIITDEFAFANLLSHRKHSTLIICQQPFEEVFLIIVKEGQIYFSRRLRGFSDVGGYSTEQLSKGICDSLSLEVQKSMDYFERILKQTPVSEIKVLLPVKHENFIIENLDKNTNAQVSKLDLPSPFEQMRNCAASVGGLIEFERKGAEND</sequence>
<accession>A0ABY9TVL4</accession>
<evidence type="ECO:0000313" key="2">
    <source>
        <dbReference type="Proteomes" id="UP001258994"/>
    </source>
</evidence>
<evidence type="ECO:0008006" key="3">
    <source>
        <dbReference type="Google" id="ProtNLM"/>
    </source>
</evidence>
<gene>
    <name evidence="1" type="ORF">RGQ13_02640</name>
</gene>
<dbReference type="RefSeq" id="WP_348392007.1">
    <property type="nucleotide sequence ID" value="NZ_CP134145.1"/>
</dbReference>
<reference evidence="2" key="1">
    <citation type="submission" date="2023-09" db="EMBL/GenBank/DDBJ databases">
        <authorList>
            <person name="Li S."/>
            <person name="Li X."/>
            <person name="Zhang C."/>
            <person name="Zhao Z."/>
        </authorList>
    </citation>
    <scope>NUCLEOTIDE SEQUENCE [LARGE SCALE GENOMIC DNA]</scope>
    <source>
        <strain evidence="2">SQ149</strain>
    </source>
</reference>
<organism evidence="1 2">
    <name type="scientific">Thalassotalea psychrophila</name>
    <dbReference type="NCBI Taxonomy" id="3065647"/>
    <lineage>
        <taxon>Bacteria</taxon>
        <taxon>Pseudomonadati</taxon>
        <taxon>Pseudomonadota</taxon>
        <taxon>Gammaproteobacteria</taxon>
        <taxon>Alteromonadales</taxon>
        <taxon>Colwelliaceae</taxon>
        <taxon>Thalassotalea</taxon>
    </lineage>
</organism>
<dbReference type="InterPro" id="IPR043129">
    <property type="entry name" value="ATPase_NBD"/>
</dbReference>
<keyword evidence="2" id="KW-1185">Reference proteome</keyword>
<evidence type="ECO:0000313" key="1">
    <source>
        <dbReference type="EMBL" id="WNC72892.1"/>
    </source>
</evidence>
<dbReference type="Gene3D" id="3.30.1490.300">
    <property type="match status" value="1"/>
</dbReference>
<protein>
    <recommendedName>
        <fullName evidence="3">MSHA biogenesis protein MshI</fullName>
    </recommendedName>
</protein>
<dbReference type="EMBL" id="CP134145">
    <property type="protein sequence ID" value="WNC72892.1"/>
    <property type="molecule type" value="Genomic_DNA"/>
</dbReference>
<proteinExistence type="predicted"/>